<proteinExistence type="predicted"/>
<protein>
    <submittedName>
        <fullName evidence="2">Uncharacterized protein</fullName>
    </submittedName>
</protein>
<organism evidence="2 3">
    <name type="scientific">Penicilliopsis zonata CBS 506.65</name>
    <dbReference type="NCBI Taxonomy" id="1073090"/>
    <lineage>
        <taxon>Eukaryota</taxon>
        <taxon>Fungi</taxon>
        <taxon>Dikarya</taxon>
        <taxon>Ascomycota</taxon>
        <taxon>Pezizomycotina</taxon>
        <taxon>Eurotiomycetes</taxon>
        <taxon>Eurotiomycetidae</taxon>
        <taxon>Eurotiales</taxon>
        <taxon>Aspergillaceae</taxon>
        <taxon>Penicilliopsis</taxon>
    </lineage>
</organism>
<evidence type="ECO:0000313" key="2">
    <source>
        <dbReference type="EMBL" id="OJJ48709.1"/>
    </source>
</evidence>
<dbReference type="Proteomes" id="UP000184188">
    <property type="component" value="Unassembled WGS sequence"/>
</dbReference>
<sequence length="57" mass="6442">MRTVDVMQYPVINSYPPRQFAMGWYQTFSATGSGGKKLRPSWGRPTQRPTFMASPAC</sequence>
<evidence type="ECO:0000313" key="3">
    <source>
        <dbReference type="Proteomes" id="UP000184188"/>
    </source>
</evidence>
<accession>A0A1L9SN70</accession>
<reference evidence="3" key="1">
    <citation type="journal article" date="2017" name="Genome Biol.">
        <title>Comparative genomics reveals high biological diversity and specific adaptations in the industrially and medically important fungal genus Aspergillus.</title>
        <authorList>
            <person name="de Vries R.P."/>
            <person name="Riley R."/>
            <person name="Wiebenga A."/>
            <person name="Aguilar-Osorio G."/>
            <person name="Amillis S."/>
            <person name="Uchima C.A."/>
            <person name="Anderluh G."/>
            <person name="Asadollahi M."/>
            <person name="Askin M."/>
            <person name="Barry K."/>
            <person name="Battaglia E."/>
            <person name="Bayram O."/>
            <person name="Benocci T."/>
            <person name="Braus-Stromeyer S.A."/>
            <person name="Caldana C."/>
            <person name="Canovas D."/>
            <person name="Cerqueira G.C."/>
            <person name="Chen F."/>
            <person name="Chen W."/>
            <person name="Choi C."/>
            <person name="Clum A."/>
            <person name="Dos Santos R.A."/>
            <person name="Damasio A.R."/>
            <person name="Diallinas G."/>
            <person name="Emri T."/>
            <person name="Fekete E."/>
            <person name="Flipphi M."/>
            <person name="Freyberg S."/>
            <person name="Gallo A."/>
            <person name="Gournas C."/>
            <person name="Habgood R."/>
            <person name="Hainaut M."/>
            <person name="Harispe M.L."/>
            <person name="Henrissat B."/>
            <person name="Hilden K.S."/>
            <person name="Hope R."/>
            <person name="Hossain A."/>
            <person name="Karabika E."/>
            <person name="Karaffa L."/>
            <person name="Karanyi Z."/>
            <person name="Krasevec N."/>
            <person name="Kuo A."/>
            <person name="Kusch H."/>
            <person name="LaButti K."/>
            <person name="Lagendijk E.L."/>
            <person name="Lapidus A."/>
            <person name="Levasseur A."/>
            <person name="Lindquist E."/>
            <person name="Lipzen A."/>
            <person name="Logrieco A.F."/>
            <person name="MacCabe A."/>
            <person name="Maekelae M.R."/>
            <person name="Malavazi I."/>
            <person name="Melin P."/>
            <person name="Meyer V."/>
            <person name="Mielnichuk N."/>
            <person name="Miskei M."/>
            <person name="Molnar A.P."/>
            <person name="Mule G."/>
            <person name="Ngan C.Y."/>
            <person name="Orejas M."/>
            <person name="Orosz E."/>
            <person name="Ouedraogo J.P."/>
            <person name="Overkamp K.M."/>
            <person name="Park H.-S."/>
            <person name="Perrone G."/>
            <person name="Piumi F."/>
            <person name="Punt P.J."/>
            <person name="Ram A.F."/>
            <person name="Ramon A."/>
            <person name="Rauscher S."/>
            <person name="Record E."/>
            <person name="Riano-Pachon D.M."/>
            <person name="Robert V."/>
            <person name="Roehrig J."/>
            <person name="Ruller R."/>
            <person name="Salamov A."/>
            <person name="Salih N.S."/>
            <person name="Samson R.A."/>
            <person name="Sandor E."/>
            <person name="Sanguinetti M."/>
            <person name="Schuetze T."/>
            <person name="Sepcic K."/>
            <person name="Shelest E."/>
            <person name="Sherlock G."/>
            <person name="Sophianopoulou V."/>
            <person name="Squina F.M."/>
            <person name="Sun H."/>
            <person name="Susca A."/>
            <person name="Todd R.B."/>
            <person name="Tsang A."/>
            <person name="Unkles S.E."/>
            <person name="van de Wiele N."/>
            <person name="van Rossen-Uffink D."/>
            <person name="Oliveira J.V."/>
            <person name="Vesth T.C."/>
            <person name="Visser J."/>
            <person name="Yu J.-H."/>
            <person name="Zhou M."/>
            <person name="Andersen M.R."/>
            <person name="Archer D.B."/>
            <person name="Baker S.E."/>
            <person name="Benoit I."/>
            <person name="Brakhage A.A."/>
            <person name="Braus G.H."/>
            <person name="Fischer R."/>
            <person name="Frisvad J.C."/>
            <person name="Goldman G.H."/>
            <person name="Houbraken J."/>
            <person name="Oakley B."/>
            <person name="Pocsi I."/>
            <person name="Scazzocchio C."/>
            <person name="Seiboth B."/>
            <person name="vanKuyk P.A."/>
            <person name="Wortman J."/>
            <person name="Dyer P.S."/>
            <person name="Grigoriev I.V."/>
        </authorList>
    </citation>
    <scope>NUCLEOTIDE SEQUENCE [LARGE SCALE GENOMIC DNA]</scope>
    <source>
        <strain evidence="3">CBS 506.65</strain>
    </source>
</reference>
<dbReference type="RefSeq" id="XP_022583219.1">
    <property type="nucleotide sequence ID" value="XM_022722604.1"/>
</dbReference>
<gene>
    <name evidence="2" type="ORF">ASPZODRAFT_130823</name>
</gene>
<dbReference type="EMBL" id="KV878339">
    <property type="protein sequence ID" value="OJJ48709.1"/>
    <property type="molecule type" value="Genomic_DNA"/>
</dbReference>
<evidence type="ECO:0000256" key="1">
    <source>
        <dbReference type="SAM" id="MobiDB-lite"/>
    </source>
</evidence>
<name>A0A1L9SN70_9EURO</name>
<dbReference type="VEuPathDB" id="FungiDB:ASPZODRAFT_130823"/>
<dbReference type="GeneID" id="34609069"/>
<feature type="region of interest" description="Disordered" evidence="1">
    <location>
        <begin position="31"/>
        <end position="57"/>
    </location>
</feature>
<dbReference type="AlphaFoldDB" id="A0A1L9SN70"/>
<keyword evidence="3" id="KW-1185">Reference proteome</keyword>